<gene>
    <name evidence="2" type="ORF">LY89DRAFT_559781</name>
</gene>
<dbReference type="Proteomes" id="UP000070700">
    <property type="component" value="Unassembled WGS sequence"/>
</dbReference>
<keyword evidence="2" id="KW-0012">Acyltransferase</keyword>
<proteinExistence type="predicted"/>
<dbReference type="GO" id="GO:0008999">
    <property type="term" value="F:protein-N-terminal-alanine acetyltransferase activity"/>
    <property type="evidence" value="ECO:0007669"/>
    <property type="project" value="TreeGrafter"/>
</dbReference>
<dbReference type="PANTHER" id="PTHR43441">
    <property type="entry name" value="RIBOSOMAL-PROTEIN-SERINE ACETYLTRANSFERASE"/>
    <property type="match status" value="1"/>
</dbReference>
<dbReference type="GO" id="GO:1990189">
    <property type="term" value="F:protein N-terminal-serine acetyltransferase activity"/>
    <property type="evidence" value="ECO:0007669"/>
    <property type="project" value="TreeGrafter"/>
</dbReference>
<dbReference type="Pfam" id="PF13302">
    <property type="entry name" value="Acetyltransf_3"/>
    <property type="match status" value="1"/>
</dbReference>
<feature type="domain" description="N-acetyltransferase" evidence="1">
    <location>
        <begin position="6"/>
        <end position="148"/>
    </location>
</feature>
<name>A0A132B743_MOLSC</name>
<dbReference type="GeneID" id="28818168"/>
<reference evidence="2 3" key="1">
    <citation type="submission" date="2015-10" db="EMBL/GenBank/DDBJ databases">
        <title>Full genome of DAOMC 229536 Phialocephala scopiformis, a fungal endophyte of spruce producing the potent anti-insectan compound rugulosin.</title>
        <authorList>
            <consortium name="DOE Joint Genome Institute"/>
            <person name="Walker A.K."/>
            <person name="Frasz S.L."/>
            <person name="Seifert K.A."/>
            <person name="Miller J.D."/>
            <person name="Mondo S.J."/>
            <person name="Labutti K."/>
            <person name="Lipzen A."/>
            <person name="Dockter R."/>
            <person name="Kennedy M."/>
            <person name="Grigoriev I.V."/>
            <person name="Spatafora J.W."/>
        </authorList>
    </citation>
    <scope>NUCLEOTIDE SEQUENCE [LARGE SCALE GENOMIC DNA]</scope>
    <source>
        <strain evidence="2 3">CBS 120377</strain>
    </source>
</reference>
<dbReference type="InParanoid" id="A0A132B743"/>
<dbReference type="PANTHER" id="PTHR43441:SF2">
    <property type="entry name" value="FAMILY ACETYLTRANSFERASE, PUTATIVE (AFU_ORTHOLOGUE AFUA_7G00850)-RELATED"/>
    <property type="match status" value="1"/>
</dbReference>
<dbReference type="InterPro" id="IPR016181">
    <property type="entry name" value="Acyl_CoA_acyltransferase"/>
</dbReference>
<keyword evidence="2" id="KW-0808">Transferase</keyword>
<organism evidence="2 3">
    <name type="scientific">Mollisia scopiformis</name>
    <name type="common">Conifer needle endophyte fungus</name>
    <name type="synonym">Phialocephala scopiformis</name>
    <dbReference type="NCBI Taxonomy" id="149040"/>
    <lineage>
        <taxon>Eukaryota</taxon>
        <taxon>Fungi</taxon>
        <taxon>Dikarya</taxon>
        <taxon>Ascomycota</taxon>
        <taxon>Pezizomycotina</taxon>
        <taxon>Leotiomycetes</taxon>
        <taxon>Helotiales</taxon>
        <taxon>Mollisiaceae</taxon>
        <taxon>Mollisia</taxon>
    </lineage>
</organism>
<keyword evidence="3" id="KW-1185">Reference proteome</keyword>
<dbReference type="InterPro" id="IPR000182">
    <property type="entry name" value="GNAT_dom"/>
</dbReference>
<evidence type="ECO:0000313" key="2">
    <source>
        <dbReference type="EMBL" id="KUJ07819.1"/>
    </source>
</evidence>
<dbReference type="EMBL" id="KQ947438">
    <property type="protein sequence ID" value="KUJ07819.1"/>
    <property type="molecule type" value="Genomic_DNA"/>
</dbReference>
<evidence type="ECO:0000259" key="1">
    <source>
        <dbReference type="Pfam" id="PF13302"/>
    </source>
</evidence>
<protein>
    <submittedName>
        <fullName evidence="2">Acyl-CoA N-acyltransferase</fullName>
    </submittedName>
</protein>
<dbReference type="InterPro" id="IPR051908">
    <property type="entry name" value="Ribosomal_N-acetyltransferase"/>
</dbReference>
<sequence length="210" mass="24504">VTGKHVRLERLAQDHFPDLWENMGSHQDLWTWWPDGPYETREEHDKMLSEFMEFLKDDLTVWTIILVSGPKQGKGVGLALGLSEHRDSHRIGELGLFFGPDLQATRAGTEVPYLVTDLLFKGNHRRVGWKTNSLNKQSTNAAKRYGFVHEGTFRQDQINKGRSRDTAFFCVLDSEWPLCKAAFEKWLEDENFDEQQRQKRNLQEIRESLK</sequence>
<dbReference type="Gene3D" id="3.40.630.30">
    <property type="match status" value="1"/>
</dbReference>
<feature type="non-terminal residue" evidence="2">
    <location>
        <position position="210"/>
    </location>
</feature>
<accession>A0A132B743</accession>
<evidence type="ECO:0000313" key="3">
    <source>
        <dbReference type="Proteomes" id="UP000070700"/>
    </source>
</evidence>
<dbReference type="RefSeq" id="XP_018062174.1">
    <property type="nucleotide sequence ID" value="XM_018208442.2"/>
</dbReference>
<dbReference type="AlphaFoldDB" id="A0A132B743"/>
<feature type="non-terminal residue" evidence="2">
    <location>
        <position position="1"/>
    </location>
</feature>
<dbReference type="OrthoDB" id="41238at2759"/>
<dbReference type="SUPFAM" id="SSF55729">
    <property type="entry name" value="Acyl-CoA N-acyltransferases (Nat)"/>
    <property type="match status" value="1"/>
</dbReference>
<dbReference type="KEGG" id="psco:LY89DRAFT_559781"/>